<dbReference type="InterPro" id="IPR042197">
    <property type="entry name" value="Apaf_helical"/>
</dbReference>
<evidence type="ECO:0000256" key="5">
    <source>
        <dbReference type="ARBA" id="ARBA00022840"/>
    </source>
</evidence>
<dbReference type="SUPFAM" id="SSF52058">
    <property type="entry name" value="L domain-like"/>
    <property type="match status" value="2"/>
</dbReference>
<keyword evidence="3" id="KW-0547">Nucleotide-binding</keyword>
<dbReference type="GO" id="GO:0051707">
    <property type="term" value="P:response to other organism"/>
    <property type="evidence" value="ECO:0007669"/>
    <property type="project" value="UniProtKB-ARBA"/>
</dbReference>
<dbReference type="GO" id="GO:0006952">
    <property type="term" value="P:defense response"/>
    <property type="evidence" value="ECO:0007669"/>
    <property type="project" value="UniProtKB-KW"/>
</dbReference>
<dbReference type="FunFam" id="1.10.10.10:FF:000322">
    <property type="entry name" value="Probable disease resistance protein At1g63360"/>
    <property type="match status" value="1"/>
</dbReference>
<keyword evidence="11" id="KW-1185">Reference proteome</keyword>
<dbReference type="Pfam" id="PF23559">
    <property type="entry name" value="WHD_DRP"/>
    <property type="match status" value="1"/>
</dbReference>
<evidence type="ECO:0000256" key="1">
    <source>
        <dbReference type="ARBA" id="ARBA00022614"/>
    </source>
</evidence>
<evidence type="ECO:0000256" key="3">
    <source>
        <dbReference type="ARBA" id="ARBA00022741"/>
    </source>
</evidence>
<dbReference type="PANTHER" id="PTHR36766">
    <property type="entry name" value="PLANT BROAD-SPECTRUM MILDEW RESISTANCE PROTEIN RPW8"/>
    <property type="match status" value="1"/>
</dbReference>
<keyword evidence="1" id="KW-0433">Leucine-rich repeat</keyword>
<evidence type="ECO:0000259" key="6">
    <source>
        <dbReference type="Pfam" id="PF00931"/>
    </source>
</evidence>
<keyword evidence="4" id="KW-0611">Plant defense</keyword>
<dbReference type="Pfam" id="PF25019">
    <property type="entry name" value="LRR_R13L1-DRL21"/>
    <property type="match status" value="1"/>
</dbReference>
<dbReference type="SUPFAM" id="SSF52540">
    <property type="entry name" value="P-loop containing nucleoside triphosphate hydrolases"/>
    <property type="match status" value="1"/>
</dbReference>
<dbReference type="AlphaFoldDB" id="A0AAN7FKA9"/>
<dbReference type="InterPro" id="IPR027417">
    <property type="entry name" value="P-loop_NTPase"/>
</dbReference>
<gene>
    <name evidence="10" type="ORF">RGQ29_016589</name>
</gene>
<dbReference type="Proteomes" id="UP001324115">
    <property type="component" value="Unassembled WGS sequence"/>
</dbReference>
<dbReference type="Gene3D" id="1.10.10.10">
    <property type="entry name" value="Winged helix-like DNA-binding domain superfamily/Winged helix DNA-binding domain"/>
    <property type="match status" value="1"/>
</dbReference>
<dbReference type="Pfam" id="PF18052">
    <property type="entry name" value="Rx_N"/>
    <property type="match status" value="1"/>
</dbReference>
<dbReference type="InterPro" id="IPR036388">
    <property type="entry name" value="WH-like_DNA-bd_sf"/>
</dbReference>
<dbReference type="InterPro" id="IPR032675">
    <property type="entry name" value="LRR_dom_sf"/>
</dbReference>
<feature type="domain" description="Disease resistance protein winged helix" evidence="8">
    <location>
        <begin position="419"/>
        <end position="487"/>
    </location>
</feature>
<dbReference type="Gene3D" id="1.10.8.430">
    <property type="entry name" value="Helical domain of apoptotic protease-activating factors"/>
    <property type="match status" value="1"/>
</dbReference>
<dbReference type="InterPro" id="IPR056789">
    <property type="entry name" value="LRR_R13L1-DRL21"/>
</dbReference>
<dbReference type="GO" id="GO:0005524">
    <property type="term" value="F:ATP binding"/>
    <property type="evidence" value="ECO:0007669"/>
    <property type="project" value="UniProtKB-KW"/>
</dbReference>
<organism evidence="10 11">
    <name type="scientific">Quercus rubra</name>
    <name type="common">Northern red oak</name>
    <name type="synonym">Quercus borealis</name>
    <dbReference type="NCBI Taxonomy" id="3512"/>
    <lineage>
        <taxon>Eukaryota</taxon>
        <taxon>Viridiplantae</taxon>
        <taxon>Streptophyta</taxon>
        <taxon>Embryophyta</taxon>
        <taxon>Tracheophyta</taxon>
        <taxon>Spermatophyta</taxon>
        <taxon>Magnoliopsida</taxon>
        <taxon>eudicotyledons</taxon>
        <taxon>Gunneridae</taxon>
        <taxon>Pentapetalae</taxon>
        <taxon>rosids</taxon>
        <taxon>fabids</taxon>
        <taxon>Fagales</taxon>
        <taxon>Fagaceae</taxon>
        <taxon>Quercus</taxon>
    </lineage>
</organism>
<reference evidence="10 11" key="1">
    <citation type="journal article" date="2023" name="G3 (Bethesda)">
        <title>A haplotype-resolved chromosome-scale genome for Quercus rubra L. provides insights into the genetics of adaptive traits for red oak species.</title>
        <authorList>
            <person name="Kapoor B."/>
            <person name="Jenkins J."/>
            <person name="Schmutz J."/>
            <person name="Zhebentyayeva T."/>
            <person name="Kuelheim C."/>
            <person name="Coggeshall M."/>
            <person name="Heim C."/>
            <person name="Lasky J.R."/>
            <person name="Leites L."/>
            <person name="Islam-Faridi N."/>
            <person name="Romero-Severson J."/>
            <person name="DeLeo V.L."/>
            <person name="Lucas S.M."/>
            <person name="Lazic D."/>
            <person name="Gailing O."/>
            <person name="Carlson J."/>
            <person name="Staton M."/>
        </authorList>
    </citation>
    <scope>NUCLEOTIDE SEQUENCE [LARGE SCALE GENOMIC DNA]</scope>
    <source>
        <strain evidence="10">Pseudo-F2</strain>
    </source>
</reference>
<name>A0AAN7FKA9_QUERU</name>
<feature type="domain" description="R13L1/DRL21-like LRR repeat region" evidence="9">
    <location>
        <begin position="693"/>
        <end position="819"/>
    </location>
</feature>
<evidence type="ECO:0008006" key="12">
    <source>
        <dbReference type="Google" id="ProtNLM"/>
    </source>
</evidence>
<feature type="domain" description="NB-ARC" evidence="6">
    <location>
        <begin position="163"/>
        <end position="333"/>
    </location>
</feature>
<protein>
    <recommendedName>
        <fullName evidence="12">Disease resistance RPP13-like protein 1</fullName>
    </recommendedName>
</protein>
<dbReference type="EMBL" id="JAXUIC010000004">
    <property type="protein sequence ID" value="KAK4592146.1"/>
    <property type="molecule type" value="Genomic_DNA"/>
</dbReference>
<dbReference type="Gene3D" id="3.40.50.300">
    <property type="entry name" value="P-loop containing nucleotide triphosphate hydrolases"/>
    <property type="match status" value="1"/>
</dbReference>
<dbReference type="PRINTS" id="PR00364">
    <property type="entry name" value="DISEASERSIST"/>
</dbReference>
<sequence length="1162" mass="132039">MAGALVGGAFLSAFLQVAFDRLASRDFLDFLKGRKDIDGSLKKLKKLLRSANVVLVDGEEKQYTNPSVKEWLDELKHAVYVADDILDEIGFEALRCKVSGLIPTSVDSFDTRIKSELETILNELESLTKEKDDLGLEKVAVGVPSRPLTNFLPEEYGVFGRDSDMEAIFQKFESDDAAVNGPCVVPIVGMGGIGKTTLARLIYNDKRVEEYFDLKAWVCVSENFDSFKIAKAIFEQVTSSACDIQDISLLQNKMKEKFMGKKIFLVLDDVWNESYNDSVELLKVFRCGAEETKIIVTTRSEKVAENVLTVAAFHLKQLSDEECWSLFEKHAFINGKASEFPILEDIGKQIVQKCKGLPLAAKTLGGLLRCEQDPKEWTMILKSDIWNLPEEKNDILPALRLSYHYLPSHLKRCFTYCSIFPKDYEFKREELVLLWMAQDFLQQSKGNEGMEEIGERYFDDLVSRSLFQQSSTNESCFIMHDLVNDLATFISGEFCFRLEEGNELNEITEKTRHFSCYEGIFDDYKEFEILYVAKSLRTFLGELQGSWIEYHNMGKMVGHLLEEFKALRVLSLSNSSVIELPSLLDTLKQFRYLNIRELPNFVDTLKHLRYLNIRDTEIKHLPDSLCNLYYLQTLILSRYITKLPANTSKLINLRHLDNSEAEMEEMPPHMDKLKNLRKLSVFGVGIHDDGSSIKELGELQHLSGKLSLLNLENVQCINKDTTEVILKNKQDLSELKLEWKHGHGAEDSEKERILLEQLCPCTNLNSLTITNYEGTSFPKWLGDSSFSKMVSIELRNCDNCFSLPPLGQLPDLKSLKIECFGEISSVGPEFYGNTIKPFRALECLTFENMPEWQEWVIFEGEAFTCLRQLYIKRCPKLSGGLPVQLPSLTTLHIRKCEQLVASLPNSPALHELLCSGKIQIPNGDDYQSLKLVIIEGGVYSILPFLPEFASLSRLEFRKCPDLVSFPSGGLCAPNLSEIVIFECENLKSLPEGMHTLLPSLVRLQLCDCRELESFPEGGLPSSLESLEIRWCEKLISRRMELGLQGLHSLRSFTISGYDNELESFPDEALLPPNLTDFAIRYLPNLKSLNGKGFQHLTSLKHLNIQRCKNLDCLLEDVLPTSLCDLFIYDCRSHLLVNNMCLTHPLSIMPLLAAGPFALYINF</sequence>
<dbReference type="Gene3D" id="1.20.5.4130">
    <property type="match status" value="1"/>
</dbReference>
<dbReference type="Gene3D" id="3.80.10.10">
    <property type="entry name" value="Ribonuclease Inhibitor"/>
    <property type="match status" value="2"/>
</dbReference>
<evidence type="ECO:0000259" key="7">
    <source>
        <dbReference type="Pfam" id="PF18052"/>
    </source>
</evidence>
<dbReference type="InterPro" id="IPR058922">
    <property type="entry name" value="WHD_DRP"/>
</dbReference>
<keyword evidence="5" id="KW-0067">ATP-binding</keyword>
<evidence type="ECO:0000259" key="8">
    <source>
        <dbReference type="Pfam" id="PF23559"/>
    </source>
</evidence>
<dbReference type="InterPro" id="IPR002182">
    <property type="entry name" value="NB-ARC"/>
</dbReference>
<keyword evidence="2" id="KW-0677">Repeat</keyword>
<evidence type="ECO:0000259" key="9">
    <source>
        <dbReference type="Pfam" id="PF25019"/>
    </source>
</evidence>
<accession>A0AAN7FKA9</accession>
<dbReference type="PANTHER" id="PTHR36766:SF51">
    <property type="entry name" value="DISEASE RESISTANCE RPP13-LIKE PROTEIN 1"/>
    <property type="match status" value="1"/>
</dbReference>
<feature type="domain" description="Disease resistance N-terminal" evidence="7">
    <location>
        <begin position="10"/>
        <end position="98"/>
    </location>
</feature>
<evidence type="ECO:0000256" key="4">
    <source>
        <dbReference type="ARBA" id="ARBA00022821"/>
    </source>
</evidence>
<dbReference type="InterPro" id="IPR041118">
    <property type="entry name" value="Rx_N"/>
</dbReference>
<dbReference type="GO" id="GO:0043531">
    <property type="term" value="F:ADP binding"/>
    <property type="evidence" value="ECO:0007669"/>
    <property type="project" value="InterPro"/>
</dbReference>
<comment type="caution">
    <text evidence="10">The sequence shown here is derived from an EMBL/GenBank/DDBJ whole genome shotgun (WGS) entry which is preliminary data.</text>
</comment>
<evidence type="ECO:0000256" key="2">
    <source>
        <dbReference type="ARBA" id="ARBA00022737"/>
    </source>
</evidence>
<proteinExistence type="predicted"/>
<dbReference type="Pfam" id="PF00931">
    <property type="entry name" value="NB-ARC"/>
    <property type="match status" value="1"/>
</dbReference>
<evidence type="ECO:0000313" key="10">
    <source>
        <dbReference type="EMBL" id="KAK4592146.1"/>
    </source>
</evidence>
<evidence type="ECO:0000313" key="11">
    <source>
        <dbReference type="Proteomes" id="UP001324115"/>
    </source>
</evidence>